<organism evidence="4">
    <name type="scientific">marine metagenome</name>
    <dbReference type="NCBI Taxonomy" id="408172"/>
    <lineage>
        <taxon>unclassified sequences</taxon>
        <taxon>metagenomes</taxon>
        <taxon>ecological metagenomes</taxon>
    </lineage>
</organism>
<dbReference type="Gene3D" id="3.30.230.10">
    <property type="match status" value="1"/>
</dbReference>
<evidence type="ECO:0000256" key="1">
    <source>
        <dbReference type="ARBA" id="ARBA00005251"/>
    </source>
</evidence>
<dbReference type="EMBL" id="UINC01056270">
    <property type="protein sequence ID" value="SVB76096.1"/>
    <property type="molecule type" value="Genomic_DNA"/>
</dbReference>
<evidence type="ECO:0008006" key="5">
    <source>
        <dbReference type="Google" id="ProtNLM"/>
    </source>
</evidence>
<evidence type="ECO:0000256" key="3">
    <source>
        <dbReference type="ARBA" id="ARBA00023274"/>
    </source>
</evidence>
<dbReference type="SUPFAM" id="SSF54211">
    <property type="entry name" value="Ribosomal protein S5 domain 2-like"/>
    <property type="match status" value="1"/>
</dbReference>
<name>A0A382GLS2_9ZZZZ</name>
<dbReference type="InterPro" id="IPR020568">
    <property type="entry name" value="Ribosomal_Su5_D2-typ_SF"/>
</dbReference>
<reference evidence="4" key="1">
    <citation type="submission" date="2018-05" db="EMBL/GenBank/DDBJ databases">
        <authorList>
            <person name="Lanie J.A."/>
            <person name="Ng W.-L."/>
            <person name="Kazmierczak K.M."/>
            <person name="Andrzejewski T.M."/>
            <person name="Davidsen T.M."/>
            <person name="Wayne K.J."/>
            <person name="Tettelin H."/>
            <person name="Glass J.I."/>
            <person name="Rusch D."/>
            <person name="Podicherti R."/>
            <person name="Tsui H.-C.T."/>
            <person name="Winkler M.E."/>
        </authorList>
    </citation>
    <scope>NUCLEOTIDE SEQUENCE</scope>
</reference>
<gene>
    <name evidence="4" type="ORF">METZ01_LOCUS228950</name>
</gene>
<evidence type="ECO:0000256" key="2">
    <source>
        <dbReference type="ARBA" id="ARBA00022980"/>
    </source>
</evidence>
<dbReference type="InterPro" id="IPR000754">
    <property type="entry name" value="Ribosomal_uS9"/>
</dbReference>
<dbReference type="Pfam" id="PF00380">
    <property type="entry name" value="Ribosomal_S9"/>
    <property type="match status" value="1"/>
</dbReference>
<dbReference type="GO" id="GO:0003723">
    <property type="term" value="F:RNA binding"/>
    <property type="evidence" value="ECO:0007669"/>
    <property type="project" value="TreeGrafter"/>
</dbReference>
<dbReference type="InterPro" id="IPR014721">
    <property type="entry name" value="Ribsml_uS5_D2-typ_fold_subgr"/>
</dbReference>
<keyword evidence="2" id="KW-0689">Ribosomal protein</keyword>
<dbReference type="PANTHER" id="PTHR21569">
    <property type="entry name" value="RIBOSOMAL PROTEIN S9"/>
    <property type="match status" value="1"/>
</dbReference>
<dbReference type="PANTHER" id="PTHR21569:SF1">
    <property type="entry name" value="SMALL RIBOSOMAL SUBUNIT PROTEIN US9M"/>
    <property type="match status" value="1"/>
</dbReference>
<feature type="non-terminal residue" evidence="4">
    <location>
        <position position="76"/>
    </location>
</feature>
<sequence length="76" mass="8456">MPDTITGEFLGTGRRKCATARVRIKPGNGKITVNRRTIEHYFPIEEHRMIINGPFVASENSEKFDVRVNVQGGGIA</sequence>
<accession>A0A382GLS2</accession>
<dbReference type="AlphaFoldDB" id="A0A382GLS2"/>
<protein>
    <recommendedName>
        <fullName evidence="5">30S ribosomal protein S9</fullName>
    </recommendedName>
</protein>
<dbReference type="GO" id="GO:0022627">
    <property type="term" value="C:cytosolic small ribosomal subunit"/>
    <property type="evidence" value="ECO:0007669"/>
    <property type="project" value="TreeGrafter"/>
</dbReference>
<comment type="similarity">
    <text evidence="1">Belongs to the universal ribosomal protein uS9 family.</text>
</comment>
<dbReference type="GO" id="GO:0006412">
    <property type="term" value="P:translation"/>
    <property type="evidence" value="ECO:0007669"/>
    <property type="project" value="InterPro"/>
</dbReference>
<evidence type="ECO:0000313" key="4">
    <source>
        <dbReference type="EMBL" id="SVB76096.1"/>
    </source>
</evidence>
<dbReference type="GO" id="GO:0003735">
    <property type="term" value="F:structural constituent of ribosome"/>
    <property type="evidence" value="ECO:0007669"/>
    <property type="project" value="InterPro"/>
</dbReference>
<keyword evidence="3" id="KW-0687">Ribonucleoprotein</keyword>
<proteinExistence type="inferred from homology"/>